<feature type="transmembrane region" description="Helical" evidence="1">
    <location>
        <begin position="100"/>
        <end position="116"/>
    </location>
</feature>
<feature type="transmembrane region" description="Helical" evidence="1">
    <location>
        <begin position="73"/>
        <end position="94"/>
    </location>
</feature>
<sequence>MQVYLLALLSGLLLTVSFPGTDWNFFAWVGLVPFFLAIENKGWKDTFRIGYLAGIAFYGSLFYWLNNVTVAGFLGLTLYLAVYFPLFGLAVNYLRRKSTFPAWLFAPILWTALEYVR</sequence>
<gene>
    <name evidence="3" type="ORF">S01H1_50804</name>
</gene>
<evidence type="ECO:0000256" key="1">
    <source>
        <dbReference type="SAM" id="Phobius"/>
    </source>
</evidence>
<dbReference type="Pfam" id="PF20154">
    <property type="entry name" value="LNT_N"/>
    <property type="match status" value="1"/>
</dbReference>
<dbReference type="EMBL" id="BARS01032750">
    <property type="protein sequence ID" value="GAG18048.1"/>
    <property type="molecule type" value="Genomic_DNA"/>
</dbReference>
<evidence type="ECO:0000313" key="3">
    <source>
        <dbReference type="EMBL" id="GAG18048.1"/>
    </source>
</evidence>
<organism evidence="3">
    <name type="scientific">marine sediment metagenome</name>
    <dbReference type="NCBI Taxonomy" id="412755"/>
    <lineage>
        <taxon>unclassified sequences</taxon>
        <taxon>metagenomes</taxon>
        <taxon>ecological metagenomes</taxon>
    </lineage>
</organism>
<proteinExistence type="predicted"/>
<comment type="caution">
    <text evidence="3">The sequence shown here is derived from an EMBL/GenBank/DDBJ whole genome shotgun (WGS) entry which is preliminary data.</text>
</comment>
<dbReference type="GO" id="GO:0016020">
    <property type="term" value="C:membrane"/>
    <property type="evidence" value="ECO:0007669"/>
    <property type="project" value="InterPro"/>
</dbReference>
<reference evidence="3" key="1">
    <citation type="journal article" date="2014" name="Front. Microbiol.">
        <title>High frequency of phylogenetically diverse reductive dehalogenase-homologous genes in deep subseafloor sedimentary metagenomes.</title>
        <authorList>
            <person name="Kawai M."/>
            <person name="Futagami T."/>
            <person name="Toyoda A."/>
            <person name="Takaki Y."/>
            <person name="Nishi S."/>
            <person name="Hori S."/>
            <person name="Arai W."/>
            <person name="Tsubouchi T."/>
            <person name="Morono Y."/>
            <person name="Uchiyama I."/>
            <person name="Ito T."/>
            <person name="Fujiyama A."/>
            <person name="Inagaki F."/>
            <person name="Takami H."/>
        </authorList>
    </citation>
    <scope>NUCLEOTIDE SEQUENCE</scope>
    <source>
        <strain evidence="3">Expedition CK06-06</strain>
    </source>
</reference>
<dbReference type="PANTHER" id="PTHR38686">
    <property type="entry name" value="APOLIPOPROTEIN N-ACYLTRANSFERASE"/>
    <property type="match status" value="1"/>
</dbReference>
<keyword evidence="1" id="KW-1133">Transmembrane helix</keyword>
<dbReference type="PANTHER" id="PTHR38686:SF1">
    <property type="entry name" value="APOLIPOPROTEIN N-ACYLTRANSFERASE"/>
    <property type="match status" value="1"/>
</dbReference>
<keyword evidence="1" id="KW-0472">Membrane</keyword>
<evidence type="ECO:0000259" key="2">
    <source>
        <dbReference type="Pfam" id="PF20154"/>
    </source>
</evidence>
<accession>X0W076</accession>
<dbReference type="InterPro" id="IPR045378">
    <property type="entry name" value="LNT_N"/>
</dbReference>
<keyword evidence="1" id="KW-0812">Transmembrane</keyword>
<dbReference type="AlphaFoldDB" id="X0W076"/>
<dbReference type="InterPro" id="IPR004563">
    <property type="entry name" value="Apolipo_AcylTrfase"/>
</dbReference>
<feature type="transmembrane region" description="Helical" evidence="1">
    <location>
        <begin position="49"/>
        <end position="66"/>
    </location>
</feature>
<dbReference type="GO" id="GO:0016410">
    <property type="term" value="F:N-acyltransferase activity"/>
    <property type="evidence" value="ECO:0007669"/>
    <property type="project" value="InterPro"/>
</dbReference>
<protein>
    <recommendedName>
        <fullName evidence="2">Apolipoprotein N-acyltransferase N-terminal domain-containing protein</fullName>
    </recommendedName>
</protein>
<name>X0W076_9ZZZZ</name>
<feature type="non-terminal residue" evidence="3">
    <location>
        <position position="117"/>
    </location>
</feature>
<feature type="domain" description="Apolipoprotein N-acyltransferase N-terminal" evidence="2">
    <location>
        <begin position="10"/>
        <end position="117"/>
    </location>
</feature>
<dbReference type="GO" id="GO:0042158">
    <property type="term" value="P:lipoprotein biosynthetic process"/>
    <property type="evidence" value="ECO:0007669"/>
    <property type="project" value="InterPro"/>
</dbReference>